<feature type="region of interest" description="Disordered" evidence="2">
    <location>
        <begin position="43"/>
        <end position="69"/>
    </location>
</feature>
<dbReference type="InterPro" id="IPR004408">
    <property type="entry name" value="Biotin_CoA_COase_ligase"/>
</dbReference>
<dbReference type="InterPro" id="IPR004143">
    <property type="entry name" value="BPL_LPL_catalytic"/>
</dbReference>
<dbReference type="InterPro" id="IPR045864">
    <property type="entry name" value="aa-tRNA-synth_II/BPL/LPL"/>
</dbReference>
<dbReference type="CDD" id="cd16442">
    <property type="entry name" value="BPL"/>
    <property type="match status" value="1"/>
</dbReference>
<evidence type="ECO:0000313" key="5">
    <source>
        <dbReference type="Proteomes" id="UP001365405"/>
    </source>
</evidence>
<dbReference type="SUPFAM" id="SSF55681">
    <property type="entry name" value="Class II aaRS and biotin synthetases"/>
    <property type="match status" value="1"/>
</dbReference>
<sequence>MTPAHTGHVHWGAEALWQQLEPLLPGLSVEVVARMGSTNTELLDRVRRGHRRSDDRPAGPAEHHRHDDTLPCLLVAETQTAGRGRQGKAWVTPPGGALTFSLMLPYAPADWSGLSLAVGLAVAEALDPADARPTVDGQAGAPRIGLKWPNDVLLADAACVGRKLGGILIETLPVGGERVAVIGIGLNLQPRPAPAADEPPLPWGHAHARELIPELTAPQALARVAPALVHTLLAFAREGFAPLQARFAARDLLAGLPVTTTLPDAPQGVADGVDAQGTLWLRCTGPDGRTQRVPVNSGEVSVRRALPPATAAPC</sequence>
<dbReference type="RefSeq" id="WP_341411216.1">
    <property type="nucleotide sequence ID" value="NZ_JBBUTH010000008.1"/>
</dbReference>
<dbReference type="PANTHER" id="PTHR12835:SF5">
    <property type="entry name" value="BIOTIN--PROTEIN LIGASE"/>
    <property type="match status" value="1"/>
</dbReference>
<protein>
    <submittedName>
        <fullName evidence="4">Biotin--[acetyl-CoA-carboxylase] ligase</fullName>
        <ecNumber evidence="4">6.3.4.15</ecNumber>
    </submittedName>
</protein>
<dbReference type="Gene3D" id="2.30.30.100">
    <property type="match status" value="1"/>
</dbReference>
<keyword evidence="5" id="KW-1185">Reference proteome</keyword>
<comment type="caution">
    <text evidence="4">The sequence shown here is derived from an EMBL/GenBank/DDBJ whole genome shotgun (WGS) entry which is preliminary data.</text>
</comment>
<proteinExistence type="predicted"/>
<dbReference type="EC" id="6.3.4.15" evidence="4"/>
<evidence type="ECO:0000313" key="4">
    <source>
        <dbReference type="EMBL" id="MEK8051516.1"/>
    </source>
</evidence>
<name>A0ABU9CIC9_9BURK</name>
<gene>
    <name evidence="4" type="ORF">AACH10_14805</name>
</gene>
<evidence type="ECO:0000256" key="2">
    <source>
        <dbReference type="SAM" id="MobiDB-lite"/>
    </source>
</evidence>
<dbReference type="Gene3D" id="3.30.930.10">
    <property type="entry name" value="Bira Bifunctional Protein, Domain 2"/>
    <property type="match status" value="1"/>
</dbReference>
<organism evidence="4 5">
    <name type="scientific">Pseudaquabacterium inlustre</name>
    <dbReference type="NCBI Taxonomy" id="2984192"/>
    <lineage>
        <taxon>Bacteria</taxon>
        <taxon>Pseudomonadati</taxon>
        <taxon>Pseudomonadota</taxon>
        <taxon>Betaproteobacteria</taxon>
        <taxon>Burkholderiales</taxon>
        <taxon>Sphaerotilaceae</taxon>
        <taxon>Pseudaquabacterium</taxon>
    </lineage>
</organism>
<dbReference type="NCBIfam" id="TIGR00121">
    <property type="entry name" value="birA_ligase"/>
    <property type="match status" value="1"/>
</dbReference>
<feature type="domain" description="BPL/LPL catalytic" evidence="3">
    <location>
        <begin position="37"/>
        <end position="236"/>
    </location>
</feature>
<dbReference type="PANTHER" id="PTHR12835">
    <property type="entry name" value="BIOTIN PROTEIN LIGASE"/>
    <property type="match status" value="1"/>
</dbReference>
<dbReference type="PROSITE" id="PS51733">
    <property type="entry name" value="BPL_LPL_CATALYTIC"/>
    <property type="match status" value="1"/>
</dbReference>
<accession>A0ABU9CIC9</accession>
<dbReference type="GO" id="GO:0004077">
    <property type="term" value="F:biotin--[biotin carboxyl-carrier protein] ligase activity"/>
    <property type="evidence" value="ECO:0007669"/>
    <property type="project" value="UniProtKB-EC"/>
</dbReference>
<dbReference type="Proteomes" id="UP001365405">
    <property type="component" value="Unassembled WGS sequence"/>
</dbReference>
<evidence type="ECO:0000256" key="1">
    <source>
        <dbReference type="ARBA" id="ARBA00022598"/>
    </source>
</evidence>
<keyword evidence="1 4" id="KW-0436">Ligase</keyword>
<dbReference type="EMBL" id="JBBUTH010000008">
    <property type="protein sequence ID" value="MEK8051516.1"/>
    <property type="molecule type" value="Genomic_DNA"/>
</dbReference>
<dbReference type="Pfam" id="PF03099">
    <property type="entry name" value="BPL_LplA_LipB"/>
    <property type="match status" value="1"/>
</dbReference>
<reference evidence="4 5" key="1">
    <citation type="submission" date="2024-04" db="EMBL/GenBank/DDBJ databases">
        <title>Novel species of the genus Ideonella isolated from streams.</title>
        <authorList>
            <person name="Lu H."/>
        </authorList>
    </citation>
    <scope>NUCLEOTIDE SEQUENCE [LARGE SCALE GENOMIC DNA]</scope>
    <source>
        <strain evidence="4 5">DXS22W</strain>
    </source>
</reference>
<evidence type="ECO:0000259" key="3">
    <source>
        <dbReference type="PROSITE" id="PS51733"/>
    </source>
</evidence>